<evidence type="ECO:0000256" key="1">
    <source>
        <dbReference type="SAM" id="Phobius"/>
    </source>
</evidence>
<dbReference type="EMBL" id="GQ900415">
    <property type="protein sequence ID" value="ACZ68512.1"/>
    <property type="molecule type" value="Genomic_DNA"/>
</dbReference>
<geneLocation type="plasmid" evidence="4">
    <name>pETB</name>
</geneLocation>
<feature type="transmembrane region" description="Helical" evidence="1">
    <location>
        <begin position="38"/>
        <end position="60"/>
    </location>
</feature>
<protein>
    <submittedName>
        <fullName evidence="3">Uncharacterized protein</fullName>
    </submittedName>
</protein>
<name>Q8VVR1_STAAU</name>
<reference evidence="2" key="3">
    <citation type="submission" date="2009-12" db="EMBL/GenBank/DDBJ databases">
        <authorList>
            <person name="Summers A.O."/>
            <person name="Shearer J."/>
            <person name="Wireman J."/>
        </authorList>
    </citation>
    <scope>NUCLEOTIDE SEQUENCE</scope>
    <source>
        <strain evidence="2">3049</strain>
        <plasmid evidence="2">SAP057A</plasmid>
    </source>
</reference>
<gene>
    <name evidence="2" type="ORF">SAP057A_039</name>
</gene>
<keyword evidence="1" id="KW-1133">Transmembrane helix</keyword>
<geneLocation type="plasmid" evidence="3">
    <name>ETB plasmid</name>
</geneLocation>
<keyword evidence="1" id="KW-0472">Membrane</keyword>
<keyword evidence="1" id="KW-0812">Transmembrane</keyword>
<evidence type="ECO:0000313" key="2">
    <source>
        <dbReference type="EMBL" id="ACZ68512.1"/>
    </source>
</evidence>
<dbReference type="AlphaFoldDB" id="Q8VVR1"/>
<accession>Q8VVR1</accession>
<sequence length="76" mass="9109">MYFDINTLDIKNLRDDKYQFLEDSVTINNAYFLAADEIAINILGELFSLFYSVNLVRFYMFIMSVKRKFFPNFIIN</sequence>
<organism evidence="3">
    <name type="scientific">Staphylococcus aureus</name>
    <dbReference type="NCBI Taxonomy" id="1280"/>
    <lineage>
        <taxon>Bacteria</taxon>
        <taxon>Bacillati</taxon>
        <taxon>Bacillota</taxon>
        <taxon>Bacilli</taxon>
        <taxon>Bacillales</taxon>
        <taxon>Staphylococcaceae</taxon>
        <taxon>Staphylococcus</taxon>
    </lineage>
</organism>
<dbReference type="RefSeq" id="WP_010994048.1">
    <property type="nucleotide sequence ID" value="NC_003265.1"/>
</dbReference>
<proteinExistence type="predicted"/>
<dbReference type="EMBL" id="AP012467">
    <property type="protein sequence ID" value="BAO01018.1"/>
    <property type="molecule type" value="Genomic_DNA"/>
</dbReference>
<reference evidence="3" key="1">
    <citation type="journal article" date="2001" name="Infect. Immun.">
        <title>Complete nucleotide sequence of a Staphylococcus aureus exfoliative toxin B plasmid and identification of a novel ADP-ribosyltransferase, EDIN-C.</title>
        <authorList>
            <person name="Yamaguchi T."/>
            <person name="Hayashi T."/>
            <person name="Takami H."/>
            <person name="Ohnisi M."/>
            <person name="Murata T."/>
            <person name="Nakayama K."/>
            <person name="Asakawa K."/>
            <person name="Ohara M."/>
            <person name="Komatsuzawa H."/>
            <person name="Sugai M."/>
        </authorList>
    </citation>
    <scope>NUCLEOTIDE SEQUENCE</scope>
    <source>
        <strain evidence="3">TY4</strain>
        <plasmid evidence="3">ETB plasmid</plasmid>
    </source>
</reference>
<evidence type="ECO:0000313" key="3">
    <source>
        <dbReference type="EMBL" id="BAB78437.1"/>
    </source>
</evidence>
<dbReference type="EMBL" id="AP003088">
    <property type="protein sequence ID" value="BAB78437.1"/>
    <property type="molecule type" value="Genomic_DNA"/>
</dbReference>
<evidence type="ECO:0000313" key="4">
    <source>
        <dbReference type="EMBL" id="BAO01018.1"/>
    </source>
</evidence>
<reference evidence="4" key="4">
    <citation type="journal article" date="2013" name="Antimicrob. Agents Chemother.">
        <title>Emergence of Staphylococcus aureus carrying multiple drug resistance genes on a plasmid encoding exfoliative toxin B.</title>
        <authorList>
            <person name="Hisatsune J."/>
            <person name="Hirakawa H."/>
            <person name="Yamaguchi T."/>
            <person name="Fudaba Y."/>
            <person name="Oshima K."/>
            <person name="Hattori M."/>
            <person name="Kato F."/>
            <person name="Kayama S."/>
            <person name="Sugai M."/>
        </authorList>
    </citation>
    <scope>NUCLEOTIDE SEQUENCE</scope>
    <source>
        <strain evidence="4">TY825</strain>
        <plasmid evidence="4">pETB</plasmid>
    </source>
</reference>
<reference evidence="2" key="2">
    <citation type="submission" date="2009-08" db="EMBL/GenBank/DDBJ databases">
        <authorList>
            <person name="Gill J."/>
            <person name="Borman J."/>
            <person name="Shetty J."/>
            <person name="Hostetler J."/>
            <person name="Durkin S."/>
            <person name="Montgomery B."/>
        </authorList>
    </citation>
    <scope>NUCLEOTIDE SEQUENCE</scope>
    <source>
        <strain evidence="2">3049</strain>
        <plasmid evidence="2">SAP057A</plasmid>
    </source>
</reference>
<geneLocation type="plasmid" evidence="2">
    <name>SAP057A</name>
</geneLocation>
<keyword evidence="3" id="KW-0614">Plasmid</keyword>